<dbReference type="CDD" id="cd07010">
    <property type="entry name" value="cupin_PMI_type_I_N_bac"/>
    <property type="match status" value="1"/>
</dbReference>
<evidence type="ECO:0000256" key="3">
    <source>
        <dbReference type="SAM" id="MobiDB-lite"/>
    </source>
</evidence>
<dbReference type="PANTHER" id="PTHR42742">
    <property type="entry name" value="TRANSCRIPTIONAL REPRESSOR MPRA"/>
    <property type="match status" value="1"/>
</dbReference>
<dbReference type="PANTHER" id="PTHR42742:SF3">
    <property type="entry name" value="FRUCTOKINASE"/>
    <property type="match status" value="1"/>
</dbReference>
<dbReference type="RefSeq" id="WP_274232819.1">
    <property type="nucleotide sequence ID" value="NZ_BAABHQ010000001.1"/>
</dbReference>
<dbReference type="EMBL" id="BAABHQ010000001">
    <property type="protein sequence ID" value="GAA4861742.1"/>
    <property type="molecule type" value="Genomic_DNA"/>
</dbReference>
<keyword evidence="1" id="KW-0479">Metal-binding</keyword>
<evidence type="ECO:0000256" key="1">
    <source>
        <dbReference type="ARBA" id="ARBA00022723"/>
    </source>
</evidence>
<name>A0ABP9DW39_9PSEU</name>
<feature type="region of interest" description="Disordered" evidence="3">
    <location>
        <begin position="353"/>
        <end position="475"/>
    </location>
</feature>
<dbReference type="InterPro" id="IPR014710">
    <property type="entry name" value="RmlC-like_jellyroll"/>
</dbReference>
<feature type="compositionally biased region" description="Polar residues" evidence="3">
    <location>
        <begin position="327"/>
        <end position="337"/>
    </location>
</feature>
<evidence type="ECO:0008006" key="6">
    <source>
        <dbReference type="Google" id="ProtNLM"/>
    </source>
</evidence>
<reference evidence="5" key="1">
    <citation type="journal article" date="2019" name="Int. J. Syst. Evol. Microbiol.">
        <title>The Global Catalogue of Microorganisms (GCM) 10K type strain sequencing project: providing services to taxonomists for standard genome sequencing and annotation.</title>
        <authorList>
            <consortium name="The Broad Institute Genomics Platform"/>
            <consortium name="The Broad Institute Genome Sequencing Center for Infectious Disease"/>
            <person name="Wu L."/>
            <person name="Ma J."/>
        </authorList>
    </citation>
    <scope>NUCLEOTIDE SEQUENCE [LARGE SCALE GENOMIC DNA]</scope>
    <source>
        <strain evidence="5">JCM 17983</strain>
    </source>
</reference>
<keyword evidence="2" id="KW-0862">Zinc</keyword>
<feature type="region of interest" description="Disordered" evidence="3">
    <location>
        <begin position="325"/>
        <end position="344"/>
    </location>
</feature>
<accession>A0ABP9DW39</accession>
<protein>
    <recommendedName>
        <fullName evidence="6">Mannose-6-phosphate isomerase</fullName>
    </recommendedName>
</protein>
<organism evidence="4 5">
    <name type="scientific">Actinomycetospora straminea</name>
    <dbReference type="NCBI Taxonomy" id="663607"/>
    <lineage>
        <taxon>Bacteria</taxon>
        <taxon>Bacillati</taxon>
        <taxon>Actinomycetota</taxon>
        <taxon>Actinomycetes</taxon>
        <taxon>Pseudonocardiales</taxon>
        <taxon>Pseudonocardiaceae</taxon>
        <taxon>Actinomycetospora</taxon>
    </lineage>
</organism>
<keyword evidence="5" id="KW-1185">Reference proteome</keyword>
<evidence type="ECO:0000313" key="4">
    <source>
        <dbReference type="EMBL" id="GAA4861742.1"/>
    </source>
</evidence>
<dbReference type="Proteomes" id="UP001500457">
    <property type="component" value="Unassembled WGS sequence"/>
</dbReference>
<dbReference type="SUPFAM" id="SSF51182">
    <property type="entry name" value="RmlC-like cupins"/>
    <property type="match status" value="1"/>
</dbReference>
<comment type="caution">
    <text evidence="4">The sequence shown here is derived from an EMBL/GenBank/DDBJ whole genome shotgun (WGS) entry which is preliminary data.</text>
</comment>
<dbReference type="InterPro" id="IPR011051">
    <property type="entry name" value="RmlC_Cupin_sf"/>
</dbReference>
<evidence type="ECO:0000256" key="2">
    <source>
        <dbReference type="ARBA" id="ARBA00022833"/>
    </source>
</evidence>
<feature type="compositionally biased region" description="Basic and acidic residues" evidence="3">
    <location>
        <begin position="381"/>
        <end position="461"/>
    </location>
</feature>
<dbReference type="Gene3D" id="2.60.120.10">
    <property type="entry name" value="Jelly Rolls"/>
    <property type="match status" value="1"/>
</dbReference>
<proteinExistence type="predicted"/>
<evidence type="ECO:0000313" key="5">
    <source>
        <dbReference type="Proteomes" id="UP001500457"/>
    </source>
</evidence>
<dbReference type="InterPro" id="IPR051804">
    <property type="entry name" value="Carb_Metab_Reg_Kinase/Isom"/>
</dbReference>
<gene>
    <name evidence="4" type="ORF">GCM10023203_06500</name>
</gene>
<sequence length="475" mass="50882">MTARRSSLLPSLPLHLSTPIARHVFGGRAVVDRLGRDDLPGGRIAEAWEVSDVDGTASVVVDGPLAGRPLRELVTTWPEELLGPGCHDAVFPFLTKLIDAAGTLPVHLHADDATAQRLEGTPTGKTEAWHVLEAAPGATALCGTRPGVDADRLREALLAGEFDAVLRRLPVRAGETIYVPGGTLHSFGPDTLVHEIEQTSDVVQHAMPWHMEDGSPVPPDEQRANIETLLAEWDPAPRPEFRPGLAIDVDDGVSRVVLTAGPYFALDRWRVARRATIDVAAATVLTNVGAPLRLRVGDHVEGLGRGRSVLLPAALGSVTVEGPATCSPATAPTSSATYGRRCSPRATGRRRWRVWSREAVDPDATGPSAAPGRCSSVRSVGRHEPPPDTGRGLDARRADLRRDAREGLERGRDRGRAVPDHGVDAGRELDRRGPDRRLEPRREVRGHGPHQRVEPRGDVGDPARAASRPAALTGS</sequence>